<organism evidence="2 3">
    <name type="scientific">Mycolicibacterium chlorophenolicum</name>
    <dbReference type="NCBI Taxonomy" id="37916"/>
    <lineage>
        <taxon>Bacteria</taxon>
        <taxon>Bacillati</taxon>
        <taxon>Actinomycetota</taxon>
        <taxon>Actinomycetes</taxon>
        <taxon>Mycobacteriales</taxon>
        <taxon>Mycobacteriaceae</taxon>
        <taxon>Mycolicibacterium</taxon>
    </lineage>
</organism>
<gene>
    <name evidence="2" type="ORF">MCHLDSM_03824</name>
</gene>
<feature type="compositionally biased region" description="Basic residues" evidence="1">
    <location>
        <begin position="33"/>
        <end position="45"/>
    </location>
</feature>
<feature type="region of interest" description="Disordered" evidence="1">
    <location>
        <begin position="33"/>
        <end position="59"/>
    </location>
</feature>
<evidence type="ECO:0000313" key="3">
    <source>
        <dbReference type="Proteomes" id="UP000036513"/>
    </source>
</evidence>
<proteinExistence type="predicted"/>
<protein>
    <submittedName>
        <fullName evidence="2">Uncharacterized protein</fullName>
    </submittedName>
</protein>
<dbReference type="Proteomes" id="UP000036513">
    <property type="component" value="Unassembled WGS sequence"/>
</dbReference>
<dbReference type="AlphaFoldDB" id="A0A0J6VVF0"/>
<sequence>MLGGLLPPSLPSAAVMTEARHPASQWLAALRTHRHTQRHRMRRSRIQAVTDAPHDTMAGSDDPIMALLYNAREATEAVPSARRQGLKQPRAFR</sequence>
<accession>A0A0J6VVF0</accession>
<dbReference type="PATRIC" id="fig|37916.4.peg.3778"/>
<evidence type="ECO:0000313" key="2">
    <source>
        <dbReference type="EMBL" id="KMO73478.1"/>
    </source>
</evidence>
<reference evidence="2 3" key="1">
    <citation type="journal article" date="2015" name="Genome Biol. Evol.">
        <title>Characterization of Three Mycobacterium spp. with Potential Use in Bioremediation by Genome Sequencing and Comparative Genomics.</title>
        <authorList>
            <person name="Das S."/>
            <person name="Pettersson B.M."/>
            <person name="Behra P.R."/>
            <person name="Ramesh M."/>
            <person name="Dasgupta S."/>
            <person name="Bhattacharya A."/>
            <person name="Kirsebom L.A."/>
        </authorList>
    </citation>
    <scope>NUCLEOTIDE SEQUENCE [LARGE SCALE GENOMIC DNA]</scope>
    <source>
        <strain evidence="2 3">DSM 43826</strain>
    </source>
</reference>
<keyword evidence="3" id="KW-1185">Reference proteome</keyword>
<dbReference type="EMBL" id="JYNL01000039">
    <property type="protein sequence ID" value="KMO73478.1"/>
    <property type="molecule type" value="Genomic_DNA"/>
</dbReference>
<name>A0A0J6VVF0_9MYCO</name>
<dbReference type="STRING" id="37916.MCHLDSM_03824"/>
<evidence type="ECO:0000256" key="1">
    <source>
        <dbReference type="SAM" id="MobiDB-lite"/>
    </source>
</evidence>
<comment type="caution">
    <text evidence="2">The sequence shown here is derived from an EMBL/GenBank/DDBJ whole genome shotgun (WGS) entry which is preliminary data.</text>
</comment>